<gene>
    <name evidence="1" type="primary">WBGene00109394</name>
</gene>
<accession>A0A454XIQ4</accession>
<organism evidence="1 2">
    <name type="scientific">Pristionchus pacificus</name>
    <name type="common">Parasitic nematode worm</name>
    <dbReference type="NCBI Taxonomy" id="54126"/>
    <lineage>
        <taxon>Eukaryota</taxon>
        <taxon>Metazoa</taxon>
        <taxon>Ecdysozoa</taxon>
        <taxon>Nematoda</taxon>
        <taxon>Chromadorea</taxon>
        <taxon>Rhabditida</taxon>
        <taxon>Rhabditina</taxon>
        <taxon>Diplogasteromorpha</taxon>
        <taxon>Diplogasteroidea</taxon>
        <taxon>Neodiplogasteridae</taxon>
        <taxon>Pristionchus</taxon>
    </lineage>
</organism>
<reference evidence="2" key="1">
    <citation type="journal article" date="2008" name="Nat. Genet.">
        <title>The Pristionchus pacificus genome provides a unique perspective on nematode lifestyle and parasitism.</title>
        <authorList>
            <person name="Dieterich C."/>
            <person name="Clifton S.W."/>
            <person name="Schuster L.N."/>
            <person name="Chinwalla A."/>
            <person name="Delehaunty K."/>
            <person name="Dinkelacker I."/>
            <person name="Fulton L."/>
            <person name="Fulton R."/>
            <person name="Godfrey J."/>
            <person name="Minx P."/>
            <person name="Mitreva M."/>
            <person name="Roeseler W."/>
            <person name="Tian H."/>
            <person name="Witte H."/>
            <person name="Yang S.P."/>
            <person name="Wilson R.K."/>
            <person name="Sommer R.J."/>
        </authorList>
    </citation>
    <scope>NUCLEOTIDE SEQUENCE [LARGE SCALE GENOMIC DNA]</scope>
    <source>
        <strain evidence="2">PS312</strain>
    </source>
</reference>
<dbReference type="Proteomes" id="UP000005239">
    <property type="component" value="Unassembled WGS sequence"/>
</dbReference>
<dbReference type="EnsemblMetazoa" id="PPA19840.1">
    <property type="protein sequence ID" value="PPA19840.1"/>
    <property type="gene ID" value="WBGene00109394"/>
</dbReference>
<reference evidence="1" key="2">
    <citation type="submission" date="2022-06" db="UniProtKB">
        <authorList>
            <consortium name="EnsemblMetazoa"/>
        </authorList>
    </citation>
    <scope>IDENTIFICATION</scope>
    <source>
        <strain evidence="1">PS312</strain>
    </source>
</reference>
<protein>
    <submittedName>
        <fullName evidence="1">Uncharacterized protein</fullName>
    </submittedName>
</protein>
<sequence length="84" mass="9517">MIELFMLVAVQVAFLVFLLLTMLMTIQKIGKLNKMSMAQTHEIMDNVLQRLIPLEIGKEMNRIALELLFNEDVEEPETDGGVGP</sequence>
<evidence type="ECO:0000313" key="1">
    <source>
        <dbReference type="EnsemblMetazoa" id="PPA19840.1"/>
    </source>
</evidence>
<dbReference type="AlphaFoldDB" id="A0A454XIQ4"/>
<keyword evidence="2" id="KW-1185">Reference proteome</keyword>
<name>A0A454XIQ4_PRIPA</name>
<evidence type="ECO:0000313" key="2">
    <source>
        <dbReference type="Proteomes" id="UP000005239"/>
    </source>
</evidence>
<accession>A0A8R1UE62</accession>
<proteinExistence type="predicted"/>